<feature type="domain" description="Cadherin" evidence="10">
    <location>
        <begin position="673"/>
        <end position="773"/>
    </location>
</feature>
<dbReference type="Pfam" id="PF13205">
    <property type="entry name" value="Big_5"/>
    <property type="match status" value="5"/>
</dbReference>
<evidence type="ECO:0000256" key="7">
    <source>
        <dbReference type="ARBA" id="ARBA00022989"/>
    </source>
</evidence>
<sequence>MPRRLAARIAGLLGLVLVAALLSPLSGAAEEPPAELVYACALKSNGTLRVVDGPGDCGKKETLVTFKPGPVLLCVQPSGSARKVSSFRDCRPPATQLTVPPTSGAAYFCATAGSGVLRWVADPAACLPTETALQVTPNDDAPTVTSTVPSDGALAGRDTTVSITFSEDVSAIESAFALECGGDPISFAMSGLPGGTAVLTPSGSLPTGHTCSVTTTASLVSDLDANDPPDTMVADHTFSFTVDSPPSVSTTVPADGTSDVAVDTDLTVTFSESVDAAPGAFTLACDIGGAIPVAVTGSPGSSITIDPVDDLQPADACELVVHADQVSDEDTADPPDHPTADHTVSFVTADVAPAVTGTVPLNQSADVPTDTQVRVTWSESVAVVADAIVVDCGAGAVAGTLSGSPGTTTTFTPSAALPDGATCSILVDRTKVTDVDAVDPPDRPAADHTFSFETDAAPAFLSSSPTDGASDVDPAANVVLTFSEPVTATASAFALSCNAVARTVTVGGSGTDTLTLTPTGVPQTAACSLTILGAHVHDADAFDPPDTLASDVTISYATVDAAPQVTATSPTNGAGDVPAGTDITVTFSEAVDVTESGVSLACPSGSPVSFTLTEGAGNVWTLDPAGPLPADTECTVAVTAGAVTDDDLVDPPDEMAADHTFTFTVSANSAPTDITLSPASVQENQPSGTTVGTLGTIDSDPGDTFTYSLVSGTGDTDNARFAIIGDTLTTAGGLDFETTSTLSVRVRTTDSAGAHVDKAFTVTVINVNESPTDLALSVSSVEENRPGGTTVGLLSGTDPDAGDLLSFSLVSGAGDTDNASFSLTGTALKTAASFNFEVKSSYSVRIRVTDAGSLTHEEAVVISVVDVNDPPVAVTDAYTGAIGNTLAVVQTTGTGPHTVLTGNVITSNDSDEDVTFPHTLTAVAGTVSSTGGGTATIAADGSFTFLPGVGDTSQTDSFTYQVTDGELTGSGTVTVGIGTDIVWYVNNDSVAPSPDGRSTSPLLTLAGLGGVDPDGPGHTIFVYSGSGSYGGGLVLEASQRLLGQPHGLTVDGTPLVAASGTAPVITNAGGAGLTLANGVDVQGISVSGSSGPGISGTGVTTATIGTETGVQVTANATGGVNLTGGSGAISVAATISGNSGPAVTVSGRTGGSTTFSGPVTGGVTLSANSGATIQLTGGVSASTGTAPAFSATGGGTVVVTGSANTLATTTGTALVVEGTTIGASGLTFRSVSADGAVNGIRLSGTGTQGSLTVTGTGSTALGGDGSGGTIQNTSGAGVLLTDTTGTSLNNLTLVNTAGPGVDGTGVSGFAFTNGTINGSGTTSRTAFDSNVAFNDSGPTVTNVSGAVTVSNSRLLGAYQHGIDILNNDGTITDLQLTNNQISSPTAQADSQGSAIRVNELGSAGTVSSLTRGSISGNDITGFPTGGGIVLQGGNTASASAPAGTFGTSGAGNAVVVSGNLIRGHSAANPMNTNCILVTMPARGTGYLDIVNNGTAATPLGLNRGNCISVNVYGDYHLVGTVTNNHVKPQAQIGGAFGIAFGTAAQTVGGPAVLDSAVLDLDVQNNTVSGTTGSGIRSTTFNTGTTRARIKNNTVAAPTELSGAYGIRVDSGSSSSVDTYVCLDLSGNTTAGSLNSGTGNTAPGIGLRKQGTVEGTHDFRLVGLSPSPADAAQTVAYVSTQNPFSAAGTSGAQAEIVSGSNFASCVLPF</sequence>
<evidence type="ECO:0000256" key="1">
    <source>
        <dbReference type="ARBA" id="ARBA00004370"/>
    </source>
</evidence>
<dbReference type="Gene3D" id="2.60.40.3710">
    <property type="match status" value="1"/>
</dbReference>
<accession>A0ABT5GJQ1</accession>
<dbReference type="InterPro" id="IPR040853">
    <property type="entry name" value="RapA2_cadherin-like"/>
</dbReference>
<dbReference type="SMART" id="SM00710">
    <property type="entry name" value="PbH1"/>
    <property type="match status" value="11"/>
</dbReference>
<evidence type="ECO:0000256" key="2">
    <source>
        <dbReference type="ARBA" id="ARBA00022692"/>
    </source>
</evidence>
<reference evidence="11 12" key="1">
    <citation type="submission" date="2022-11" db="EMBL/GenBank/DDBJ databases">
        <title>Anaerobic phenanthrene biodegradation by a DNRA strain PheN6.</title>
        <authorList>
            <person name="Zhang Z."/>
        </authorList>
    </citation>
    <scope>NUCLEOTIDE SEQUENCE [LARGE SCALE GENOMIC DNA]</scope>
    <source>
        <strain evidence="11 12">PheN6</strain>
    </source>
</reference>
<dbReference type="PANTHER" id="PTHR24025:SF23">
    <property type="entry name" value="NEURAL-CADHERIN"/>
    <property type="match status" value="1"/>
</dbReference>
<keyword evidence="8" id="KW-0472">Membrane</keyword>
<evidence type="ECO:0000259" key="10">
    <source>
        <dbReference type="PROSITE" id="PS50268"/>
    </source>
</evidence>
<evidence type="ECO:0000256" key="3">
    <source>
        <dbReference type="ARBA" id="ARBA00022729"/>
    </source>
</evidence>
<evidence type="ECO:0000313" key="12">
    <source>
        <dbReference type="Proteomes" id="UP001150259"/>
    </source>
</evidence>
<gene>
    <name evidence="11" type="ORF">OO014_14530</name>
</gene>
<keyword evidence="2" id="KW-0812">Transmembrane</keyword>
<comment type="subcellular location">
    <subcellularLocation>
        <location evidence="1">Membrane</location>
    </subcellularLocation>
</comment>
<proteinExistence type="predicted"/>
<evidence type="ECO:0000313" key="11">
    <source>
        <dbReference type="EMBL" id="MDC5698472.1"/>
    </source>
</evidence>
<dbReference type="RefSeq" id="WP_272463044.1">
    <property type="nucleotide sequence ID" value="NZ_JAPFQL010000068.1"/>
</dbReference>
<name>A0ABT5GJQ1_9MICO</name>
<dbReference type="Proteomes" id="UP001150259">
    <property type="component" value="Unassembled WGS sequence"/>
</dbReference>
<dbReference type="EMBL" id="JAPFQL010000068">
    <property type="protein sequence ID" value="MDC5698472.1"/>
    <property type="molecule type" value="Genomic_DNA"/>
</dbReference>
<evidence type="ECO:0000256" key="4">
    <source>
        <dbReference type="ARBA" id="ARBA00022737"/>
    </source>
</evidence>
<evidence type="ECO:0000256" key="6">
    <source>
        <dbReference type="ARBA" id="ARBA00022889"/>
    </source>
</evidence>
<dbReference type="InterPro" id="IPR002126">
    <property type="entry name" value="Cadherin-like_dom"/>
</dbReference>
<dbReference type="SUPFAM" id="SSF51126">
    <property type="entry name" value="Pectin lyase-like"/>
    <property type="match status" value="1"/>
</dbReference>
<keyword evidence="5" id="KW-0106">Calcium</keyword>
<dbReference type="PANTHER" id="PTHR24025">
    <property type="entry name" value="DESMOGLEIN FAMILY MEMBER"/>
    <property type="match status" value="1"/>
</dbReference>
<dbReference type="Pfam" id="PF17803">
    <property type="entry name" value="Cadherin_4"/>
    <property type="match status" value="1"/>
</dbReference>
<feature type="domain" description="Cadherin" evidence="10">
    <location>
        <begin position="780"/>
        <end position="873"/>
    </location>
</feature>
<organism evidence="11 12">
    <name type="scientific">Intrasporangium calvum</name>
    <dbReference type="NCBI Taxonomy" id="53358"/>
    <lineage>
        <taxon>Bacteria</taxon>
        <taxon>Bacillati</taxon>
        <taxon>Actinomycetota</taxon>
        <taxon>Actinomycetes</taxon>
        <taxon>Micrococcales</taxon>
        <taxon>Intrasporangiaceae</taxon>
        <taxon>Intrasporangium</taxon>
    </lineage>
</organism>
<evidence type="ECO:0000256" key="9">
    <source>
        <dbReference type="SAM" id="SignalP"/>
    </source>
</evidence>
<keyword evidence="12" id="KW-1185">Reference proteome</keyword>
<dbReference type="InterPro" id="IPR011050">
    <property type="entry name" value="Pectin_lyase_fold/virulence"/>
</dbReference>
<feature type="signal peptide" evidence="9">
    <location>
        <begin position="1"/>
        <end position="28"/>
    </location>
</feature>
<keyword evidence="4" id="KW-0677">Repeat</keyword>
<dbReference type="CDD" id="cd11304">
    <property type="entry name" value="Cadherin_repeat"/>
    <property type="match status" value="2"/>
</dbReference>
<dbReference type="PROSITE" id="PS50268">
    <property type="entry name" value="CADHERIN_2"/>
    <property type="match status" value="2"/>
</dbReference>
<evidence type="ECO:0000256" key="5">
    <source>
        <dbReference type="ARBA" id="ARBA00022837"/>
    </source>
</evidence>
<dbReference type="InterPro" id="IPR006626">
    <property type="entry name" value="PbH1"/>
</dbReference>
<keyword evidence="3 9" id="KW-0732">Signal</keyword>
<dbReference type="InterPro" id="IPR032812">
    <property type="entry name" value="SbsA_Ig"/>
</dbReference>
<dbReference type="Pfam" id="PF00028">
    <property type="entry name" value="Cadherin"/>
    <property type="match status" value="1"/>
</dbReference>
<comment type="caution">
    <text evidence="11">The sequence shown here is derived from an EMBL/GenBank/DDBJ whole genome shotgun (WGS) entry which is preliminary data.</text>
</comment>
<dbReference type="SMART" id="SM00112">
    <property type="entry name" value="CA"/>
    <property type="match status" value="2"/>
</dbReference>
<evidence type="ECO:0000256" key="8">
    <source>
        <dbReference type="ARBA" id="ARBA00023136"/>
    </source>
</evidence>
<protein>
    <submittedName>
        <fullName evidence="11">Ig-like domain-containing protein</fullName>
    </submittedName>
</protein>
<keyword evidence="6" id="KW-0130">Cell adhesion</keyword>
<dbReference type="SUPFAM" id="SSF49313">
    <property type="entry name" value="Cadherin-like"/>
    <property type="match status" value="2"/>
</dbReference>
<feature type="chain" id="PRO_5046271763" evidence="9">
    <location>
        <begin position="29"/>
        <end position="1708"/>
    </location>
</feature>
<dbReference type="InterPro" id="IPR015919">
    <property type="entry name" value="Cadherin-like_sf"/>
</dbReference>
<dbReference type="Gene3D" id="2.60.40.60">
    <property type="entry name" value="Cadherins"/>
    <property type="match status" value="2"/>
</dbReference>
<dbReference type="InterPro" id="IPR050971">
    <property type="entry name" value="Cadherin-domain_protein"/>
</dbReference>
<keyword evidence="7" id="KW-1133">Transmembrane helix</keyword>